<evidence type="ECO:0000313" key="4">
    <source>
        <dbReference type="Proteomes" id="UP000676336"/>
    </source>
</evidence>
<evidence type="ECO:0000256" key="1">
    <source>
        <dbReference type="SAM" id="MobiDB-lite"/>
    </source>
</evidence>
<comment type="caution">
    <text evidence="2">The sequence shown here is derived from an EMBL/GenBank/DDBJ whole genome shotgun (WGS) entry which is preliminary data.</text>
</comment>
<dbReference type="EMBL" id="CAJOBH010281551">
    <property type="protein sequence ID" value="CAF5171341.1"/>
    <property type="molecule type" value="Genomic_DNA"/>
</dbReference>
<dbReference type="AlphaFoldDB" id="A0A8S2RJM2"/>
<protein>
    <submittedName>
        <fullName evidence="2">Uncharacterized protein</fullName>
    </submittedName>
</protein>
<accession>A0A8S2RJM2</accession>
<dbReference type="EMBL" id="CAJOBI010012360">
    <property type="protein sequence ID" value="CAF4164767.1"/>
    <property type="molecule type" value="Genomic_DNA"/>
</dbReference>
<organism evidence="2 4">
    <name type="scientific">Rotaria magnacalcarata</name>
    <dbReference type="NCBI Taxonomy" id="392030"/>
    <lineage>
        <taxon>Eukaryota</taxon>
        <taxon>Metazoa</taxon>
        <taxon>Spiralia</taxon>
        <taxon>Gnathifera</taxon>
        <taxon>Rotifera</taxon>
        <taxon>Eurotatoria</taxon>
        <taxon>Bdelloidea</taxon>
        <taxon>Philodinida</taxon>
        <taxon>Philodinidae</taxon>
        <taxon>Rotaria</taxon>
    </lineage>
</organism>
<feature type="non-terminal residue" evidence="2">
    <location>
        <position position="1"/>
    </location>
</feature>
<feature type="compositionally biased region" description="Acidic residues" evidence="1">
    <location>
        <begin position="31"/>
        <end position="45"/>
    </location>
</feature>
<reference evidence="2" key="1">
    <citation type="submission" date="2021-02" db="EMBL/GenBank/DDBJ databases">
        <authorList>
            <person name="Nowell W R."/>
        </authorList>
    </citation>
    <scope>NUCLEOTIDE SEQUENCE</scope>
</reference>
<dbReference type="Proteomes" id="UP000676336">
    <property type="component" value="Unassembled WGS sequence"/>
</dbReference>
<evidence type="ECO:0000313" key="2">
    <source>
        <dbReference type="EMBL" id="CAF4164767.1"/>
    </source>
</evidence>
<proteinExistence type="predicted"/>
<sequence length="45" mass="5065">VQKRNHSLTSTDSTPTPTPKKTKLTTGSPELYEETVDENDVDEQF</sequence>
<feature type="region of interest" description="Disordered" evidence="1">
    <location>
        <begin position="1"/>
        <end position="45"/>
    </location>
</feature>
<gene>
    <name evidence="3" type="ORF">BYL167_LOCUS77359</name>
    <name evidence="2" type="ORF">SMN809_LOCUS20338</name>
</gene>
<evidence type="ECO:0000313" key="3">
    <source>
        <dbReference type="EMBL" id="CAF5171341.1"/>
    </source>
</evidence>
<dbReference type="Proteomes" id="UP000681967">
    <property type="component" value="Unassembled WGS sequence"/>
</dbReference>
<name>A0A8S2RJM2_9BILA</name>